<sequence>MPNEWYRDRSRVGVALGQTFQSEYMAIPGLKKLRISAARLKGFDRENGGFSLILCYYLFCLPLCLLLPTVHSSDAQGTMHPYRSTSNYPSGAPPPPLPTATANHHPSTPDRASDFTSSSPVAYTPKTNGEMFGLLDKLDNKSRRQ</sequence>
<dbReference type="Proteomes" id="UP000033647">
    <property type="component" value="Unassembled WGS sequence"/>
</dbReference>
<feature type="region of interest" description="Disordered" evidence="1">
    <location>
        <begin position="74"/>
        <end position="145"/>
    </location>
</feature>
<keyword evidence="4" id="KW-1185">Reference proteome</keyword>
<keyword evidence="2" id="KW-0812">Transmembrane</keyword>
<dbReference type="AlphaFoldDB" id="A0A0F4GK50"/>
<evidence type="ECO:0000313" key="3">
    <source>
        <dbReference type="EMBL" id="KJX97781.1"/>
    </source>
</evidence>
<protein>
    <submittedName>
        <fullName evidence="3">Uncharacterized protein</fullName>
    </submittedName>
</protein>
<feature type="transmembrane region" description="Helical" evidence="2">
    <location>
        <begin position="49"/>
        <end position="70"/>
    </location>
</feature>
<reference evidence="3 4" key="1">
    <citation type="submission" date="2015-03" db="EMBL/GenBank/DDBJ databases">
        <title>RNA-seq based gene annotation and comparative genomics of four Zymoseptoria species reveal species-specific pathogenicity related genes and transposable element activity.</title>
        <authorList>
            <person name="Grandaubert J."/>
            <person name="Bhattacharyya A."/>
            <person name="Stukenbrock E.H."/>
        </authorList>
    </citation>
    <scope>NUCLEOTIDE SEQUENCE [LARGE SCALE GENOMIC DNA]</scope>
    <source>
        <strain evidence="3 4">Zb18110</strain>
    </source>
</reference>
<comment type="caution">
    <text evidence="3">The sequence shown here is derived from an EMBL/GenBank/DDBJ whole genome shotgun (WGS) entry which is preliminary data.</text>
</comment>
<feature type="compositionally biased region" description="Basic and acidic residues" evidence="1">
    <location>
        <begin position="136"/>
        <end position="145"/>
    </location>
</feature>
<proteinExistence type="predicted"/>
<keyword evidence="2" id="KW-0472">Membrane</keyword>
<evidence type="ECO:0000313" key="4">
    <source>
        <dbReference type="Proteomes" id="UP000033647"/>
    </source>
</evidence>
<organism evidence="3 4">
    <name type="scientific">Zymoseptoria brevis</name>
    <dbReference type="NCBI Taxonomy" id="1047168"/>
    <lineage>
        <taxon>Eukaryota</taxon>
        <taxon>Fungi</taxon>
        <taxon>Dikarya</taxon>
        <taxon>Ascomycota</taxon>
        <taxon>Pezizomycotina</taxon>
        <taxon>Dothideomycetes</taxon>
        <taxon>Dothideomycetidae</taxon>
        <taxon>Mycosphaerellales</taxon>
        <taxon>Mycosphaerellaceae</taxon>
        <taxon>Zymoseptoria</taxon>
    </lineage>
</organism>
<accession>A0A0F4GK50</accession>
<dbReference type="EMBL" id="LAFY01000452">
    <property type="protein sequence ID" value="KJX97781.1"/>
    <property type="molecule type" value="Genomic_DNA"/>
</dbReference>
<evidence type="ECO:0000256" key="1">
    <source>
        <dbReference type="SAM" id="MobiDB-lite"/>
    </source>
</evidence>
<gene>
    <name evidence="3" type="ORF">TI39_contig460g00001</name>
</gene>
<feature type="compositionally biased region" description="Polar residues" evidence="1">
    <location>
        <begin position="114"/>
        <end position="127"/>
    </location>
</feature>
<keyword evidence="2" id="KW-1133">Transmembrane helix</keyword>
<evidence type="ECO:0000256" key="2">
    <source>
        <dbReference type="SAM" id="Phobius"/>
    </source>
</evidence>
<name>A0A0F4GK50_9PEZI</name>